<comment type="caution">
    <text evidence="2">The sequence shown here is derived from an EMBL/GenBank/DDBJ whole genome shotgun (WGS) entry which is preliminary data.</text>
</comment>
<accession>A0A3N5E9A1</accession>
<dbReference type="InterPro" id="IPR041687">
    <property type="entry name" value="HTH_46"/>
</dbReference>
<evidence type="ECO:0000259" key="1">
    <source>
        <dbReference type="Pfam" id="PF15977"/>
    </source>
</evidence>
<organism evidence="2 3">
    <name type="scientific">Buttiauxella warmboldiae</name>
    <dbReference type="NCBI Taxonomy" id="82993"/>
    <lineage>
        <taxon>Bacteria</taxon>
        <taxon>Pseudomonadati</taxon>
        <taxon>Pseudomonadota</taxon>
        <taxon>Gammaproteobacteria</taxon>
        <taxon>Enterobacterales</taxon>
        <taxon>Enterobacteriaceae</taxon>
        <taxon>Buttiauxella</taxon>
    </lineage>
</organism>
<evidence type="ECO:0000313" key="2">
    <source>
        <dbReference type="EMBL" id="RPH28823.1"/>
    </source>
</evidence>
<dbReference type="Pfam" id="PF15977">
    <property type="entry name" value="HTH_46"/>
    <property type="match status" value="1"/>
</dbReference>
<name>A0A3N5E9A1_9ENTR</name>
<dbReference type="AlphaFoldDB" id="A0A3N5E9A1"/>
<reference evidence="2 3" key="1">
    <citation type="submission" date="2018-11" db="EMBL/GenBank/DDBJ databases">
        <title>Draft genome sequence of Buttiauxella warmboldiae CCUG 35512.</title>
        <authorList>
            <person name="Salva-Serra F."/>
            <person name="Marathe N."/>
            <person name="Moore E."/>
            <person name="Svensson L."/>
            <person name="Engstrom-Jakobsson H."/>
        </authorList>
    </citation>
    <scope>NUCLEOTIDE SEQUENCE [LARGE SCALE GENOMIC DNA]</scope>
    <source>
        <strain evidence="2 3">CCUG 35512</strain>
    </source>
</reference>
<keyword evidence="3" id="KW-1185">Reference proteome</keyword>
<protein>
    <submittedName>
        <fullName evidence="2">Crp/Fnr family transcriptional regulator</fullName>
    </submittedName>
</protein>
<dbReference type="RefSeq" id="WP_124023636.1">
    <property type="nucleotide sequence ID" value="NZ_RPOH01000026.1"/>
</dbReference>
<evidence type="ECO:0000313" key="3">
    <source>
        <dbReference type="Proteomes" id="UP000268615"/>
    </source>
</evidence>
<dbReference type="OrthoDB" id="6442353at2"/>
<sequence length="209" mass="24008">MPLSAPAKPDDSIERLLAALLPESHEINVVPRKRLHWEYKGEAQLYLFMQGEVSVLRATDGLVIASAYDSHLFGLAESLQSLRCHILRVETASTILRVGVGKAMEIFDRQNLWRDVAITLAYFNSYLFYRNDLVVQQRTYSVIRDHLQEMIQLPLATRMRTSILEYIQERTHLSRSSVLNVIFALKSGSYIEVKRGGYLIAMKHLPEKF</sequence>
<gene>
    <name evidence="2" type="ORF">EHN07_07925</name>
</gene>
<dbReference type="Proteomes" id="UP000268615">
    <property type="component" value="Unassembled WGS sequence"/>
</dbReference>
<feature type="domain" description="IprA winged helix-turn-helix" evidence="1">
    <location>
        <begin position="139"/>
        <end position="206"/>
    </location>
</feature>
<dbReference type="EMBL" id="RPOH01000026">
    <property type="protein sequence ID" value="RPH28823.1"/>
    <property type="molecule type" value="Genomic_DNA"/>
</dbReference>
<proteinExistence type="predicted"/>